<dbReference type="EMBL" id="REGN01001287">
    <property type="protein sequence ID" value="RNA35762.1"/>
    <property type="molecule type" value="Genomic_DNA"/>
</dbReference>
<feature type="domain" description="LolA-like" evidence="2">
    <location>
        <begin position="242"/>
        <end position="316"/>
    </location>
</feature>
<sequence>MIFEWKCLLSCCIVIMYLSTVQAQEQDLEFCDVQNLPADPLQLKIPRLNQTDQYQAVLERNDFGLTEEIIEFFDGAANFGVAVTTLAGEITRSYANFFYNQLLLVKGKECSVKKLNESYDLTPFQLVIDQQGNEHIISPLSLALKNLEFVYIGSSSFVRGIPVNEWQTCAFDKAKKETLKITISYSNDKKWSPAQIIPDFPSIPVQFLVESKNQDGTYKTEYFSVFKYKHGIDLEVEDYFLPSGIFCPGLANLKPLPNIPKAFSFANQLVETVEEVMDKAGKIDTIREEYDYEAKLFRFDYDKENVPMTEIHDFNT</sequence>
<dbReference type="Pfam" id="PF25898">
    <property type="entry name" value="LolA_2nd_metazoa"/>
    <property type="match status" value="1"/>
</dbReference>
<accession>A0A3M7SJ84</accession>
<feature type="non-terminal residue" evidence="3">
    <location>
        <position position="316"/>
    </location>
</feature>
<feature type="signal peptide" evidence="1">
    <location>
        <begin position="1"/>
        <end position="23"/>
    </location>
</feature>
<evidence type="ECO:0000313" key="4">
    <source>
        <dbReference type="Proteomes" id="UP000276133"/>
    </source>
</evidence>
<protein>
    <submittedName>
        <fullName evidence="3">EF-hand domain-containing D1</fullName>
    </submittedName>
</protein>
<keyword evidence="4" id="KW-1185">Reference proteome</keyword>
<evidence type="ECO:0000256" key="1">
    <source>
        <dbReference type="SAM" id="SignalP"/>
    </source>
</evidence>
<proteinExistence type="predicted"/>
<dbReference type="InterPro" id="IPR058831">
    <property type="entry name" value="LolA-like_dom_2nd"/>
</dbReference>
<name>A0A3M7SJ84_BRAPC</name>
<keyword evidence="1" id="KW-0732">Signal</keyword>
<reference evidence="3 4" key="1">
    <citation type="journal article" date="2018" name="Sci. Rep.">
        <title>Genomic signatures of local adaptation to the degree of environmental predictability in rotifers.</title>
        <authorList>
            <person name="Franch-Gras L."/>
            <person name="Hahn C."/>
            <person name="Garcia-Roger E.M."/>
            <person name="Carmona M.J."/>
            <person name="Serra M."/>
            <person name="Gomez A."/>
        </authorList>
    </citation>
    <scope>NUCLEOTIDE SEQUENCE [LARGE SCALE GENOMIC DNA]</scope>
    <source>
        <strain evidence="3">HYR1</strain>
    </source>
</reference>
<dbReference type="OrthoDB" id="5983572at2759"/>
<dbReference type="Proteomes" id="UP000276133">
    <property type="component" value="Unassembled WGS sequence"/>
</dbReference>
<dbReference type="PANTHER" id="PTHR36902:SF1">
    <property type="entry name" value="ENRICHED IN SURFACE-LABELED PROTEOME PROTEIN 9"/>
    <property type="match status" value="1"/>
</dbReference>
<comment type="caution">
    <text evidence="3">The sequence shown here is derived from an EMBL/GenBank/DDBJ whole genome shotgun (WGS) entry which is preliminary data.</text>
</comment>
<gene>
    <name evidence="3" type="ORF">BpHYR1_004501</name>
</gene>
<feature type="chain" id="PRO_5018143063" evidence="1">
    <location>
        <begin position="24"/>
        <end position="316"/>
    </location>
</feature>
<evidence type="ECO:0000313" key="3">
    <source>
        <dbReference type="EMBL" id="RNA35762.1"/>
    </source>
</evidence>
<evidence type="ECO:0000259" key="2">
    <source>
        <dbReference type="Pfam" id="PF25898"/>
    </source>
</evidence>
<organism evidence="3 4">
    <name type="scientific">Brachionus plicatilis</name>
    <name type="common">Marine rotifer</name>
    <name type="synonym">Brachionus muelleri</name>
    <dbReference type="NCBI Taxonomy" id="10195"/>
    <lineage>
        <taxon>Eukaryota</taxon>
        <taxon>Metazoa</taxon>
        <taxon>Spiralia</taxon>
        <taxon>Gnathifera</taxon>
        <taxon>Rotifera</taxon>
        <taxon>Eurotatoria</taxon>
        <taxon>Monogononta</taxon>
        <taxon>Pseudotrocha</taxon>
        <taxon>Ploima</taxon>
        <taxon>Brachionidae</taxon>
        <taxon>Brachionus</taxon>
    </lineage>
</organism>
<dbReference type="PANTHER" id="PTHR36902">
    <property type="entry name" value="ENRICHED IN SURFACE-LABELED PROTEOME PROTEIN 9"/>
    <property type="match status" value="1"/>
</dbReference>
<dbReference type="STRING" id="10195.A0A3M7SJ84"/>
<dbReference type="AlphaFoldDB" id="A0A3M7SJ84"/>